<reference evidence="1" key="1">
    <citation type="submission" date="2021-06" db="EMBL/GenBank/DDBJ databases">
        <authorList>
            <person name="Kallberg Y."/>
            <person name="Tangrot J."/>
            <person name="Rosling A."/>
        </authorList>
    </citation>
    <scope>NUCLEOTIDE SEQUENCE</scope>
    <source>
        <strain evidence="1">MA461A</strain>
    </source>
</reference>
<feature type="non-terminal residue" evidence="1">
    <location>
        <position position="129"/>
    </location>
</feature>
<comment type="caution">
    <text evidence="1">The sequence shown here is derived from an EMBL/GenBank/DDBJ whole genome shotgun (WGS) entry which is preliminary data.</text>
</comment>
<gene>
    <name evidence="1" type="ORF">RPERSI_LOCUS27904</name>
</gene>
<sequence>MGCISSNLKLGEKIESTDTQSSQTEFRYINGRRFHNVENVKYNLPNDENEIDRLHSQHFLFKYTVSGKATFLLLSAAFCLNQVPKSSMLGSWSFDIATTYPLAKVVGLDISPHQPTTIKPKNFEFVKAN</sequence>
<accession>A0ACA9S926</accession>
<evidence type="ECO:0000313" key="1">
    <source>
        <dbReference type="EMBL" id="CAG8830757.1"/>
    </source>
</evidence>
<dbReference type="Proteomes" id="UP000789920">
    <property type="component" value="Unassembled WGS sequence"/>
</dbReference>
<dbReference type="EMBL" id="CAJVQC010099837">
    <property type="protein sequence ID" value="CAG8830757.1"/>
    <property type="molecule type" value="Genomic_DNA"/>
</dbReference>
<organism evidence="1 2">
    <name type="scientific">Racocetra persica</name>
    <dbReference type="NCBI Taxonomy" id="160502"/>
    <lineage>
        <taxon>Eukaryota</taxon>
        <taxon>Fungi</taxon>
        <taxon>Fungi incertae sedis</taxon>
        <taxon>Mucoromycota</taxon>
        <taxon>Glomeromycotina</taxon>
        <taxon>Glomeromycetes</taxon>
        <taxon>Diversisporales</taxon>
        <taxon>Gigasporaceae</taxon>
        <taxon>Racocetra</taxon>
    </lineage>
</organism>
<proteinExistence type="predicted"/>
<name>A0ACA9S926_9GLOM</name>
<protein>
    <submittedName>
        <fullName evidence="1">5768_t:CDS:1</fullName>
    </submittedName>
</protein>
<keyword evidence="2" id="KW-1185">Reference proteome</keyword>
<evidence type="ECO:0000313" key="2">
    <source>
        <dbReference type="Proteomes" id="UP000789920"/>
    </source>
</evidence>